<evidence type="ECO:0000313" key="2">
    <source>
        <dbReference type="EMBL" id="RGP39324.1"/>
    </source>
</evidence>
<feature type="transmembrane region" description="Helical" evidence="1">
    <location>
        <begin position="184"/>
        <end position="205"/>
    </location>
</feature>
<gene>
    <name evidence="2" type="ORF">D1012_03135</name>
</gene>
<accession>A0A411Z8D4</accession>
<dbReference type="Proteomes" id="UP000284547">
    <property type="component" value="Unassembled WGS sequence"/>
</dbReference>
<feature type="transmembrane region" description="Helical" evidence="1">
    <location>
        <begin position="33"/>
        <end position="58"/>
    </location>
</feature>
<name>A0A411Z8D4_9RHOB</name>
<dbReference type="AlphaFoldDB" id="A0A411Z8D4"/>
<evidence type="ECO:0000313" key="3">
    <source>
        <dbReference type="Proteomes" id="UP000284547"/>
    </source>
</evidence>
<reference evidence="2 3" key="1">
    <citation type="submission" date="2018-08" db="EMBL/GenBank/DDBJ databases">
        <title>Flavobacterium tibetense sp. nov., isolated from a wetland YonghuCo on Tibetan Plateau.</title>
        <authorList>
            <person name="Phurbu D."/>
            <person name="Lu H."/>
            <person name="Xing P."/>
        </authorList>
    </citation>
    <scope>NUCLEOTIDE SEQUENCE [LARGE SCALE GENOMIC DNA]</scope>
    <source>
        <strain evidence="2 3">DJC</strain>
    </source>
</reference>
<evidence type="ECO:0000256" key="1">
    <source>
        <dbReference type="SAM" id="Phobius"/>
    </source>
</evidence>
<keyword evidence="1" id="KW-0812">Transmembrane</keyword>
<organism evidence="2 3">
    <name type="scientific">Pseudotabrizicola alkalilacus</name>
    <dbReference type="NCBI Taxonomy" id="2305252"/>
    <lineage>
        <taxon>Bacteria</taxon>
        <taxon>Pseudomonadati</taxon>
        <taxon>Pseudomonadota</taxon>
        <taxon>Alphaproteobacteria</taxon>
        <taxon>Rhodobacterales</taxon>
        <taxon>Paracoccaceae</taxon>
        <taxon>Pseudotabrizicola</taxon>
    </lineage>
</organism>
<proteinExistence type="predicted"/>
<sequence length="375" mass="40056">MQQIVTMLVITGLVAAGAWLIHGQVAEVFRSNLWLNGFIAFIFVLGVFTCFWQVLILIQSVSWIEDFVSHGPGAETQRVPRLLAPLASLLRTRGQQMQISSYSSRSILESVATRIDEARDITRYLTNLLIFLGLLGTFYGLATSVPAIVETIRSLSPQEGESGAAVFEKLMSGLEAQLGGMGTAFSSSLLGLAGSLVVGLLELFAGHGQNRFYRELEEWLSSITRLGFSSGEAEGETDGGAVAMVLDQMVSQMEALQGLYVQSDASRGAVDARIGELAAAVGALANRLEAESGQAAALDRIAEGQERLIAALVGAEGGAHSDAESRMRLRSIDVQLLRILEEISAGRQESVADLRGEISALTAAVRQLSRTGVGR</sequence>
<protein>
    <submittedName>
        <fullName evidence="2">Biopolymer transporter ExbB</fullName>
    </submittedName>
</protein>
<feature type="transmembrane region" description="Helical" evidence="1">
    <location>
        <begin position="124"/>
        <end position="149"/>
    </location>
</feature>
<dbReference type="EMBL" id="QWEY01000001">
    <property type="protein sequence ID" value="RGP39324.1"/>
    <property type="molecule type" value="Genomic_DNA"/>
</dbReference>
<keyword evidence="3" id="KW-1185">Reference proteome</keyword>
<dbReference type="OrthoDB" id="9794540at2"/>
<keyword evidence="1" id="KW-0472">Membrane</keyword>
<keyword evidence="1" id="KW-1133">Transmembrane helix</keyword>
<comment type="caution">
    <text evidence="2">The sequence shown here is derived from an EMBL/GenBank/DDBJ whole genome shotgun (WGS) entry which is preliminary data.</text>
</comment>